<accession>A0A158R093</accession>
<protein>
    <submittedName>
        <fullName evidence="5">C2H2-type domain-containing protein</fullName>
    </submittedName>
</protein>
<evidence type="ECO:0000313" key="4">
    <source>
        <dbReference type="Proteomes" id="UP000271162"/>
    </source>
</evidence>
<evidence type="ECO:0000313" key="5">
    <source>
        <dbReference type="WBParaSite" id="NBR_0001141201-mRNA-1"/>
    </source>
</evidence>
<sequence>MPPCLEVQQVMCEVCGKVMFRKNIYSHLRVTHKYDPEQVEELKRTLEMRSATGAVGRTCPICNDGVGDQEGLANHCLLMHSGDGANGEEQYYAVHHLTFESKEIFEEECEASITSLWKTGAKRNSYFSRCSRAGSYACKEHSLDFVIRRLRSDFSARTSRLHFVTRDDLWNLIVKHGLRPGSRDDDDLTSLQMREAEHNLDDEIRFFRMPENRAGKGLALVIITPIQTEWLKRYSHRGISVDDTHNTTRYKLKLATAVVVDERDRGLPAGMEIIYRSYLPLNTTLSAFLLSGSISADDVEILFRQIKDVVPDFDPKEMATDETLSFYNGFRSVFPNSRARLHYCRRHISHTRGEKFRKLVEPRLRKQVKQDLNDLLRIGQIEAFELKFAQILADRRRLARSSSRKQQITIRHRSAVTFLAKNPQVLCVGENKGGCDCGPSPDNVHCPVCEVCPYSWTCTCIDNIAGISCKHRHVIALRDARALVVTEDTSREIFSPSLPPTIVEDSVAPAQQRLESRKAKRSDAEMAMAVVQANMNALVEEDTDEADEKLQAIVDLLREASEIQSSACSGNPPMVPRPEMKRPGRKPKLTSVKLYTVVTGGQYDVDMTKPHEKVLYKEDIKKQYD</sequence>
<dbReference type="STRING" id="27835.A0A158R093"/>
<dbReference type="WBParaSite" id="NBR_0001141201-mRNA-1">
    <property type="protein sequence ID" value="NBR_0001141201-mRNA-1"/>
    <property type="gene ID" value="NBR_0001141201"/>
</dbReference>
<gene>
    <name evidence="3" type="ORF">NBR_LOCUS11413</name>
</gene>
<reference evidence="3 4" key="2">
    <citation type="submission" date="2018-11" db="EMBL/GenBank/DDBJ databases">
        <authorList>
            <consortium name="Pathogen Informatics"/>
        </authorList>
    </citation>
    <scope>NUCLEOTIDE SEQUENCE [LARGE SCALE GENOMIC DNA]</scope>
</reference>
<dbReference type="PROSITE" id="PS00028">
    <property type="entry name" value="ZINC_FINGER_C2H2_1"/>
    <property type="match status" value="1"/>
</dbReference>
<name>A0A158R093_NIPBR</name>
<proteinExistence type="predicted"/>
<dbReference type="OMA" id="NIAGISC"/>
<keyword evidence="4" id="KW-1185">Reference proteome</keyword>
<feature type="region of interest" description="Disordered" evidence="1">
    <location>
        <begin position="565"/>
        <end position="588"/>
    </location>
</feature>
<dbReference type="Proteomes" id="UP000271162">
    <property type="component" value="Unassembled WGS sequence"/>
</dbReference>
<evidence type="ECO:0000256" key="1">
    <source>
        <dbReference type="SAM" id="MobiDB-lite"/>
    </source>
</evidence>
<evidence type="ECO:0000259" key="2">
    <source>
        <dbReference type="PROSITE" id="PS00028"/>
    </source>
</evidence>
<evidence type="ECO:0000313" key="3">
    <source>
        <dbReference type="EMBL" id="VDL75002.1"/>
    </source>
</evidence>
<feature type="domain" description="C2H2-type" evidence="2">
    <location>
        <begin position="59"/>
        <end position="80"/>
    </location>
</feature>
<dbReference type="InterPro" id="IPR013087">
    <property type="entry name" value="Znf_C2H2_type"/>
</dbReference>
<dbReference type="EMBL" id="UYSL01020519">
    <property type="protein sequence ID" value="VDL75002.1"/>
    <property type="molecule type" value="Genomic_DNA"/>
</dbReference>
<dbReference type="AlphaFoldDB" id="A0A158R093"/>
<organism evidence="5">
    <name type="scientific">Nippostrongylus brasiliensis</name>
    <name type="common">Rat hookworm</name>
    <dbReference type="NCBI Taxonomy" id="27835"/>
    <lineage>
        <taxon>Eukaryota</taxon>
        <taxon>Metazoa</taxon>
        <taxon>Ecdysozoa</taxon>
        <taxon>Nematoda</taxon>
        <taxon>Chromadorea</taxon>
        <taxon>Rhabditida</taxon>
        <taxon>Rhabditina</taxon>
        <taxon>Rhabditomorpha</taxon>
        <taxon>Strongyloidea</taxon>
        <taxon>Heligmosomidae</taxon>
        <taxon>Nippostrongylus</taxon>
    </lineage>
</organism>
<reference evidence="5" key="1">
    <citation type="submission" date="2016-04" db="UniProtKB">
        <authorList>
            <consortium name="WormBaseParasite"/>
        </authorList>
    </citation>
    <scope>IDENTIFICATION</scope>
</reference>